<feature type="region of interest" description="Disordered" evidence="1">
    <location>
        <begin position="207"/>
        <end position="245"/>
    </location>
</feature>
<evidence type="ECO:0000313" key="3">
    <source>
        <dbReference type="Proteomes" id="UP001218188"/>
    </source>
</evidence>
<gene>
    <name evidence="2" type="ORF">C8F04DRAFT_1188025</name>
</gene>
<keyword evidence="3" id="KW-1185">Reference proteome</keyword>
<sequence>MLSDGSNGRLPTYSSGEKNIDDDEILFARGKKRMSENLKTRVKGPKATYPIPHLPHPYPQHIPYLAIASALSYAPPKKKAYQPGRNGVPQHLVDICGRILKSASKPRLRSLEEKLLTRRRSRPNEYRQGSCVPAQDPSADSMQRRRPNRGMVERKEGEGGEGEDGDERAWDKGVGTDERTYICPVYSHAAGKSSITDGSGCPCMTTAQTRVKPRPGESGQVLQTSREVLSGSEGGGRADDARMQL</sequence>
<evidence type="ECO:0000256" key="1">
    <source>
        <dbReference type="SAM" id="MobiDB-lite"/>
    </source>
</evidence>
<proteinExistence type="predicted"/>
<protein>
    <submittedName>
        <fullName evidence="2">Uncharacterized protein</fullName>
    </submittedName>
</protein>
<dbReference type="Proteomes" id="UP001218188">
    <property type="component" value="Unassembled WGS sequence"/>
</dbReference>
<dbReference type="AlphaFoldDB" id="A0AAD6SMN4"/>
<dbReference type="EMBL" id="JARJCM010000105">
    <property type="protein sequence ID" value="KAJ7029095.1"/>
    <property type="molecule type" value="Genomic_DNA"/>
</dbReference>
<evidence type="ECO:0000313" key="2">
    <source>
        <dbReference type="EMBL" id="KAJ7029095.1"/>
    </source>
</evidence>
<comment type="caution">
    <text evidence="2">The sequence shown here is derived from an EMBL/GenBank/DDBJ whole genome shotgun (WGS) entry which is preliminary data.</text>
</comment>
<feature type="compositionally biased region" description="Basic and acidic residues" evidence="1">
    <location>
        <begin position="236"/>
        <end position="245"/>
    </location>
</feature>
<name>A0AAD6SMN4_9AGAR</name>
<organism evidence="2 3">
    <name type="scientific">Mycena alexandri</name>
    <dbReference type="NCBI Taxonomy" id="1745969"/>
    <lineage>
        <taxon>Eukaryota</taxon>
        <taxon>Fungi</taxon>
        <taxon>Dikarya</taxon>
        <taxon>Basidiomycota</taxon>
        <taxon>Agaricomycotina</taxon>
        <taxon>Agaricomycetes</taxon>
        <taxon>Agaricomycetidae</taxon>
        <taxon>Agaricales</taxon>
        <taxon>Marasmiineae</taxon>
        <taxon>Mycenaceae</taxon>
        <taxon>Mycena</taxon>
    </lineage>
</organism>
<reference evidence="2" key="1">
    <citation type="submission" date="2023-03" db="EMBL/GenBank/DDBJ databases">
        <title>Massive genome expansion in bonnet fungi (Mycena s.s.) driven by repeated elements and novel gene families across ecological guilds.</title>
        <authorList>
            <consortium name="Lawrence Berkeley National Laboratory"/>
            <person name="Harder C.B."/>
            <person name="Miyauchi S."/>
            <person name="Viragh M."/>
            <person name="Kuo A."/>
            <person name="Thoen E."/>
            <person name="Andreopoulos B."/>
            <person name="Lu D."/>
            <person name="Skrede I."/>
            <person name="Drula E."/>
            <person name="Henrissat B."/>
            <person name="Morin E."/>
            <person name="Kohler A."/>
            <person name="Barry K."/>
            <person name="LaButti K."/>
            <person name="Morin E."/>
            <person name="Salamov A."/>
            <person name="Lipzen A."/>
            <person name="Mereny Z."/>
            <person name="Hegedus B."/>
            <person name="Baldrian P."/>
            <person name="Stursova M."/>
            <person name="Weitz H."/>
            <person name="Taylor A."/>
            <person name="Grigoriev I.V."/>
            <person name="Nagy L.G."/>
            <person name="Martin F."/>
            <person name="Kauserud H."/>
        </authorList>
    </citation>
    <scope>NUCLEOTIDE SEQUENCE</scope>
    <source>
        <strain evidence="2">CBHHK200</strain>
    </source>
</reference>
<feature type="region of interest" description="Disordered" evidence="1">
    <location>
        <begin position="114"/>
        <end position="173"/>
    </location>
</feature>
<accession>A0AAD6SMN4</accession>